<dbReference type="InterPro" id="IPR051678">
    <property type="entry name" value="AGP_Transferase"/>
</dbReference>
<dbReference type="Proteomes" id="UP000504638">
    <property type="component" value="Unplaced"/>
</dbReference>
<dbReference type="PANTHER" id="PTHR21310:SF58">
    <property type="entry name" value="AMINOGLYCOSIDE PHOSPHOTRANSFERASE DOMAIN-CONTAINING PROTEIN"/>
    <property type="match status" value="1"/>
</dbReference>
<sequence length="261" mass="29159">MFCLMSPPVENSVVQIDQDRWLLGDAMAKAWRTEMQLESDTIQFVNRVSSLPTPKIVYSWIDTYWSRSFLILESVKGKTLAQAWDTLSSDRRTQLASTVARFCKALAAMTSGRLETADGTGIVEPFLIARPPDSEPSWKPQFLGPYSIELLQSYLADPSATKSRAIAPFLFYYVDLGPGNIIVDDDGDLVAILDWESAAFHPMFWLGTKPLLSAGFLLPNGDRKAWAILLTKALELEGFAPDMDRYLTWKRAIGKNLIVSA</sequence>
<dbReference type="EMBL" id="ML975170">
    <property type="protein sequence ID" value="KAF1809755.1"/>
    <property type="molecule type" value="Genomic_DNA"/>
</dbReference>
<dbReference type="AlphaFoldDB" id="A0A6G1FV30"/>
<organism evidence="2">
    <name type="scientific">Eremomyces bilateralis CBS 781.70</name>
    <dbReference type="NCBI Taxonomy" id="1392243"/>
    <lineage>
        <taxon>Eukaryota</taxon>
        <taxon>Fungi</taxon>
        <taxon>Dikarya</taxon>
        <taxon>Ascomycota</taxon>
        <taxon>Pezizomycotina</taxon>
        <taxon>Dothideomycetes</taxon>
        <taxon>Dothideomycetes incertae sedis</taxon>
        <taxon>Eremomycetales</taxon>
        <taxon>Eremomycetaceae</taxon>
        <taxon>Eremomyces</taxon>
    </lineage>
</organism>
<accession>A0A6G1FV30</accession>
<dbReference type="InterPro" id="IPR002575">
    <property type="entry name" value="Aminoglycoside_PTrfase"/>
</dbReference>
<evidence type="ECO:0000313" key="3">
    <source>
        <dbReference type="Proteomes" id="UP000504638"/>
    </source>
</evidence>
<protein>
    <recommendedName>
        <fullName evidence="1">Aminoglycoside phosphotransferase domain-containing protein</fullName>
    </recommendedName>
</protein>
<dbReference type="PANTHER" id="PTHR21310">
    <property type="entry name" value="AMINOGLYCOSIDE PHOSPHOTRANSFERASE-RELATED-RELATED"/>
    <property type="match status" value="1"/>
</dbReference>
<keyword evidence="3" id="KW-1185">Reference proteome</keyword>
<dbReference type="InterPro" id="IPR011009">
    <property type="entry name" value="Kinase-like_dom_sf"/>
</dbReference>
<name>A0A6G1FV30_9PEZI</name>
<evidence type="ECO:0000313" key="2">
    <source>
        <dbReference type="EMBL" id="KAF1809755.1"/>
    </source>
</evidence>
<dbReference type="GeneID" id="54418817"/>
<gene>
    <name evidence="2 4" type="ORF">P152DRAFT_451707</name>
</gene>
<reference evidence="4" key="3">
    <citation type="submission" date="2025-04" db="UniProtKB">
        <authorList>
            <consortium name="RefSeq"/>
        </authorList>
    </citation>
    <scope>IDENTIFICATION</scope>
    <source>
        <strain evidence="4">CBS 781.70</strain>
    </source>
</reference>
<evidence type="ECO:0000259" key="1">
    <source>
        <dbReference type="Pfam" id="PF01636"/>
    </source>
</evidence>
<reference evidence="2 4" key="1">
    <citation type="submission" date="2020-01" db="EMBL/GenBank/DDBJ databases">
        <authorList>
            <consortium name="DOE Joint Genome Institute"/>
            <person name="Haridas S."/>
            <person name="Albert R."/>
            <person name="Binder M."/>
            <person name="Bloem J."/>
            <person name="Labutti K."/>
            <person name="Salamov A."/>
            <person name="Andreopoulos B."/>
            <person name="Baker S.E."/>
            <person name="Barry K."/>
            <person name="Bills G."/>
            <person name="Bluhm B.H."/>
            <person name="Cannon C."/>
            <person name="Castanera R."/>
            <person name="Culley D.E."/>
            <person name="Daum C."/>
            <person name="Ezra D."/>
            <person name="Gonzalez J.B."/>
            <person name="Henrissat B."/>
            <person name="Kuo A."/>
            <person name="Liang C."/>
            <person name="Lipzen A."/>
            <person name="Lutzoni F."/>
            <person name="Magnuson J."/>
            <person name="Mondo S."/>
            <person name="Nolan M."/>
            <person name="Ohm R."/>
            <person name="Pangilinan J."/>
            <person name="Park H.-J."/>
            <person name="Ramirez L."/>
            <person name="Alfaro M."/>
            <person name="Sun H."/>
            <person name="Tritt A."/>
            <person name="Yoshinaga Y."/>
            <person name="Zwiers L.-H."/>
            <person name="Turgeon B.G."/>
            <person name="Goodwin S.B."/>
            <person name="Spatafora J.W."/>
            <person name="Crous P.W."/>
            <person name="Grigoriev I.V."/>
        </authorList>
    </citation>
    <scope>NUCLEOTIDE SEQUENCE</scope>
    <source>
        <strain evidence="2 4">CBS 781.70</strain>
    </source>
</reference>
<dbReference type="OrthoDB" id="5404599at2759"/>
<dbReference type="Pfam" id="PF01636">
    <property type="entry name" value="APH"/>
    <property type="match status" value="1"/>
</dbReference>
<dbReference type="SUPFAM" id="SSF56112">
    <property type="entry name" value="Protein kinase-like (PK-like)"/>
    <property type="match status" value="1"/>
</dbReference>
<dbReference type="RefSeq" id="XP_033531386.1">
    <property type="nucleotide sequence ID" value="XM_033678247.1"/>
</dbReference>
<reference evidence="4" key="2">
    <citation type="submission" date="2020-04" db="EMBL/GenBank/DDBJ databases">
        <authorList>
            <consortium name="NCBI Genome Project"/>
        </authorList>
    </citation>
    <scope>NUCLEOTIDE SEQUENCE</scope>
    <source>
        <strain evidence="4">CBS 781.70</strain>
    </source>
</reference>
<feature type="domain" description="Aminoglycoside phosphotransferase" evidence="1">
    <location>
        <begin position="10"/>
        <end position="203"/>
    </location>
</feature>
<evidence type="ECO:0000313" key="4">
    <source>
        <dbReference type="RefSeq" id="XP_033531386.1"/>
    </source>
</evidence>
<proteinExistence type="predicted"/>